<feature type="region of interest" description="Disordered" evidence="1">
    <location>
        <begin position="108"/>
        <end position="176"/>
    </location>
</feature>
<dbReference type="EMBL" id="JAAAXW010000135">
    <property type="protein sequence ID" value="KAF9542559.1"/>
    <property type="molecule type" value="Genomic_DNA"/>
</dbReference>
<organism evidence="2 3">
    <name type="scientific">Mortierella hygrophila</name>
    <dbReference type="NCBI Taxonomy" id="979708"/>
    <lineage>
        <taxon>Eukaryota</taxon>
        <taxon>Fungi</taxon>
        <taxon>Fungi incertae sedis</taxon>
        <taxon>Mucoromycota</taxon>
        <taxon>Mortierellomycotina</taxon>
        <taxon>Mortierellomycetes</taxon>
        <taxon>Mortierellales</taxon>
        <taxon>Mortierellaceae</taxon>
        <taxon>Mortierella</taxon>
    </lineage>
</organism>
<evidence type="ECO:0000256" key="1">
    <source>
        <dbReference type="SAM" id="MobiDB-lite"/>
    </source>
</evidence>
<feature type="compositionally biased region" description="Polar residues" evidence="1">
    <location>
        <begin position="108"/>
        <end position="128"/>
    </location>
</feature>
<protein>
    <submittedName>
        <fullName evidence="2">Uncharacterized protein</fullName>
    </submittedName>
</protein>
<dbReference type="Proteomes" id="UP000723463">
    <property type="component" value="Unassembled WGS sequence"/>
</dbReference>
<keyword evidence="3" id="KW-1185">Reference proteome</keyword>
<accession>A0A9P6F5B8</accession>
<gene>
    <name evidence="2" type="ORF">EC957_001852</name>
</gene>
<comment type="caution">
    <text evidence="2">The sequence shown here is derived from an EMBL/GenBank/DDBJ whole genome shotgun (WGS) entry which is preliminary data.</text>
</comment>
<sequence>MKPVSKVPAFTTLCQLVKELNTFDYTRFCEVAVDNAERDKVIEEHWVPDATDQPGVADKTDASKGNIRRQVTRSTIRAVVHVAHLNDKLVAVYFDSVFQEAETQLTDLTSGNGEKTSADTSSQGSHSKANVKAKARAGNSNNREQRANVTEPAEDGFDPGTDAQRDTDADEDEAELTETSLYSPFCDLIKDLYRRKTAHYSHNSVALSCIINTIDGDNAAFYDKFADYKKSCVVEGFMTPTQRQLDFVE</sequence>
<proteinExistence type="predicted"/>
<reference evidence="2" key="1">
    <citation type="journal article" date="2020" name="Fungal Divers.">
        <title>Resolving the Mortierellaceae phylogeny through synthesis of multi-gene phylogenetics and phylogenomics.</title>
        <authorList>
            <person name="Vandepol N."/>
            <person name="Liber J."/>
            <person name="Desiro A."/>
            <person name="Na H."/>
            <person name="Kennedy M."/>
            <person name="Barry K."/>
            <person name="Grigoriev I.V."/>
            <person name="Miller A.N."/>
            <person name="O'Donnell K."/>
            <person name="Stajich J.E."/>
            <person name="Bonito G."/>
        </authorList>
    </citation>
    <scope>NUCLEOTIDE SEQUENCE</scope>
    <source>
        <strain evidence="2">NRRL 2591</strain>
    </source>
</reference>
<name>A0A9P6F5B8_9FUNG</name>
<dbReference type="AlphaFoldDB" id="A0A9P6F5B8"/>
<evidence type="ECO:0000313" key="2">
    <source>
        <dbReference type="EMBL" id="KAF9542559.1"/>
    </source>
</evidence>
<evidence type="ECO:0000313" key="3">
    <source>
        <dbReference type="Proteomes" id="UP000723463"/>
    </source>
</evidence>